<sequence length="115" mass="12913">MILGILGIALPLLPTTPFILLSSACFMRGSPKVHQWLHQHKTFGPILQNWAQHRAVTSKVKQRGAIFIVLSFAVSIYVAPLMWVKIMLLGMLIVVLIGFMRIPVIELVDDSKENH</sequence>
<name>U3C9E3_9VIBR</name>
<dbReference type="eggNOG" id="COG2832">
    <property type="taxonomic scope" value="Bacteria"/>
</dbReference>
<evidence type="ECO:0000256" key="1">
    <source>
        <dbReference type="PIRNR" id="PIRNR016789"/>
    </source>
</evidence>
<keyword evidence="1" id="KW-1003">Cell membrane</keyword>
<feature type="transmembrane region" description="Helical" evidence="2">
    <location>
        <begin position="89"/>
        <end position="108"/>
    </location>
</feature>
<keyword evidence="1" id="KW-0997">Cell inner membrane</keyword>
<dbReference type="PIRSF" id="PIRSF016789">
    <property type="entry name" value="DUF454"/>
    <property type="match status" value="1"/>
</dbReference>
<dbReference type="PANTHER" id="PTHR35813:SF1">
    <property type="entry name" value="INNER MEMBRANE PROTEIN YBAN"/>
    <property type="match status" value="1"/>
</dbReference>
<feature type="transmembrane region" description="Helical" evidence="2">
    <location>
        <begin position="6"/>
        <end position="27"/>
    </location>
</feature>
<keyword evidence="2" id="KW-1133">Transmembrane helix</keyword>
<dbReference type="STRING" id="1219077.VAZ01S_018_00240"/>
<dbReference type="GO" id="GO:0005886">
    <property type="term" value="C:plasma membrane"/>
    <property type="evidence" value="ECO:0007669"/>
    <property type="project" value="UniProtKB-SubCell"/>
</dbReference>
<evidence type="ECO:0000313" key="4">
    <source>
        <dbReference type="Proteomes" id="UP000016567"/>
    </source>
</evidence>
<dbReference type="Pfam" id="PF04304">
    <property type="entry name" value="DUF454"/>
    <property type="match status" value="1"/>
</dbReference>
<dbReference type="InterPro" id="IPR007401">
    <property type="entry name" value="DUF454"/>
</dbReference>
<organism evidence="3 4">
    <name type="scientific">Vibrio azureus NBRC 104587</name>
    <dbReference type="NCBI Taxonomy" id="1219077"/>
    <lineage>
        <taxon>Bacteria</taxon>
        <taxon>Pseudomonadati</taxon>
        <taxon>Pseudomonadota</taxon>
        <taxon>Gammaproteobacteria</taxon>
        <taxon>Vibrionales</taxon>
        <taxon>Vibrionaceae</taxon>
        <taxon>Vibrio</taxon>
    </lineage>
</organism>
<evidence type="ECO:0000313" key="3">
    <source>
        <dbReference type="EMBL" id="GAD75048.1"/>
    </source>
</evidence>
<protein>
    <recommendedName>
        <fullName evidence="1">Inner membrane protein</fullName>
    </recommendedName>
</protein>
<evidence type="ECO:0000256" key="2">
    <source>
        <dbReference type="SAM" id="Phobius"/>
    </source>
</evidence>
<proteinExistence type="predicted"/>
<dbReference type="Proteomes" id="UP000016567">
    <property type="component" value="Unassembled WGS sequence"/>
</dbReference>
<reference evidence="3 4" key="1">
    <citation type="submission" date="2013-09" db="EMBL/GenBank/DDBJ databases">
        <title>Whole genome shotgun sequence of Vibrio azureus NBRC 104587.</title>
        <authorList>
            <person name="Isaki S."/>
            <person name="Hosoyama A."/>
            <person name="Numata M."/>
            <person name="Hashimoto M."/>
            <person name="Hosoyama Y."/>
            <person name="Tsuchikane K."/>
            <person name="Noguchi M."/>
            <person name="Hirakata S."/>
            <person name="Ichikawa N."/>
            <person name="Ohji S."/>
            <person name="Yamazoe A."/>
            <person name="Fujita N."/>
        </authorList>
    </citation>
    <scope>NUCLEOTIDE SEQUENCE [LARGE SCALE GENOMIC DNA]</scope>
    <source>
        <strain evidence="3 4">NBRC 104587</strain>
    </source>
</reference>
<dbReference type="EMBL" id="BATL01000018">
    <property type="protein sequence ID" value="GAD75048.1"/>
    <property type="molecule type" value="Genomic_DNA"/>
</dbReference>
<keyword evidence="4" id="KW-1185">Reference proteome</keyword>
<comment type="caution">
    <text evidence="3">The sequence shown here is derived from an EMBL/GenBank/DDBJ whole genome shotgun (WGS) entry which is preliminary data.</text>
</comment>
<keyword evidence="1 2" id="KW-0472">Membrane</keyword>
<feature type="transmembrane region" description="Helical" evidence="2">
    <location>
        <begin position="64"/>
        <end position="83"/>
    </location>
</feature>
<comment type="subcellular location">
    <subcellularLocation>
        <location evidence="1">Cell inner membrane</location>
        <topology evidence="1">Multi-pass membrane protein</topology>
    </subcellularLocation>
</comment>
<gene>
    <name evidence="3" type="ORF">VAZ01S_018_00240</name>
</gene>
<keyword evidence="2" id="KW-0812">Transmembrane</keyword>
<accession>U3C9E3</accession>
<dbReference type="PANTHER" id="PTHR35813">
    <property type="entry name" value="INNER MEMBRANE PROTEIN YBAN"/>
    <property type="match status" value="1"/>
</dbReference>
<dbReference type="AlphaFoldDB" id="U3C9E3"/>